<dbReference type="GeneID" id="99690879"/>
<dbReference type="Pfam" id="PF16732">
    <property type="entry name" value="ComP_DUS"/>
    <property type="match status" value="1"/>
</dbReference>
<dbReference type="GO" id="GO:0015627">
    <property type="term" value="C:type II protein secretion system complex"/>
    <property type="evidence" value="ECO:0007669"/>
    <property type="project" value="InterPro"/>
</dbReference>
<dbReference type="InterPro" id="IPR000983">
    <property type="entry name" value="Bac_GSPG_pilin"/>
</dbReference>
<dbReference type="PATRIC" id="fig|1217671.3.peg.1455"/>
<dbReference type="NCBIfam" id="TIGR02532">
    <property type="entry name" value="IV_pilin_GFxxxE"/>
    <property type="match status" value="1"/>
</dbReference>
<gene>
    <name evidence="3" type="ORF">F989_01463</name>
</gene>
<name>N8Q4G4_9GAMM</name>
<keyword evidence="1" id="KW-0488">Methylation</keyword>
<dbReference type="InterPro" id="IPR045584">
    <property type="entry name" value="Pilin-like"/>
</dbReference>
<dbReference type="STRING" id="134533.GCA_001485085_00724"/>
<accession>N8Q4G4</accession>
<evidence type="ECO:0000256" key="1">
    <source>
        <dbReference type="ARBA" id="ARBA00022481"/>
    </source>
</evidence>
<dbReference type="PANTHER" id="PTHR30093">
    <property type="entry name" value="GENERAL SECRETION PATHWAY PROTEIN G"/>
    <property type="match status" value="1"/>
</dbReference>
<dbReference type="EMBL" id="APOL01000024">
    <property type="protein sequence ID" value="ENU33616.1"/>
    <property type="molecule type" value="Genomic_DNA"/>
</dbReference>
<protein>
    <recommendedName>
        <fullName evidence="5">Prepilin-type N-terminal cleavage/methylation domain-containing protein</fullName>
    </recommendedName>
</protein>
<evidence type="ECO:0008006" key="5">
    <source>
        <dbReference type="Google" id="ProtNLM"/>
    </source>
</evidence>
<comment type="caution">
    <text evidence="3">The sequence shown here is derived from an EMBL/GenBank/DDBJ whole genome shotgun (WGS) entry which is preliminary data.</text>
</comment>
<dbReference type="GO" id="GO:0015628">
    <property type="term" value="P:protein secretion by the type II secretion system"/>
    <property type="evidence" value="ECO:0007669"/>
    <property type="project" value="InterPro"/>
</dbReference>
<sequence length="142" mass="15635">MKKYSSAFTLMELMIVVAIIGILAAIAYPSYTQYKIRTNRADVQSEMMQQAQRLQSYYVINHNYTSATLDNGATTKDYPTSNPVYSITLVPNGQTYTLTAEPKSGTVQVGNGSVILDSQGRKCWTKTTTACVPSATSNWDGR</sequence>
<keyword evidence="2" id="KW-0812">Transmembrane</keyword>
<dbReference type="HOGENOM" id="CLU_091705_6_2_6"/>
<dbReference type="InterPro" id="IPR012902">
    <property type="entry name" value="N_methyl_site"/>
</dbReference>
<dbReference type="Gene3D" id="3.30.700.10">
    <property type="entry name" value="Glycoprotein, Type 4 Pilin"/>
    <property type="match status" value="1"/>
</dbReference>
<proteinExistence type="predicted"/>
<organism evidence="3 4">
    <name type="scientific">Acinetobacter parvus NIPH 1103</name>
    <dbReference type="NCBI Taxonomy" id="1217671"/>
    <lineage>
        <taxon>Bacteria</taxon>
        <taxon>Pseudomonadati</taxon>
        <taxon>Pseudomonadota</taxon>
        <taxon>Gammaproteobacteria</taxon>
        <taxon>Moraxellales</taxon>
        <taxon>Moraxellaceae</taxon>
        <taxon>Acinetobacter</taxon>
    </lineage>
</organism>
<feature type="transmembrane region" description="Helical" evidence="2">
    <location>
        <begin position="6"/>
        <end position="28"/>
    </location>
</feature>
<dbReference type="SUPFAM" id="SSF54523">
    <property type="entry name" value="Pili subunits"/>
    <property type="match status" value="1"/>
</dbReference>
<dbReference type="PANTHER" id="PTHR30093:SF47">
    <property type="entry name" value="TYPE IV PILUS NON-CORE MINOR PILIN PILE"/>
    <property type="match status" value="1"/>
</dbReference>
<keyword evidence="2" id="KW-0472">Membrane</keyword>
<dbReference type="AlphaFoldDB" id="N8Q4G4"/>
<evidence type="ECO:0000313" key="3">
    <source>
        <dbReference type="EMBL" id="ENU33616.1"/>
    </source>
</evidence>
<dbReference type="GO" id="GO:0043683">
    <property type="term" value="P:type IV pilus assembly"/>
    <property type="evidence" value="ECO:0007669"/>
    <property type="project" value="InterPro"/>
</dbReference>
<dbReference type="Pfam" id="PF07963">
    <property type="entry name" value="N_methyl"/>
    <property type="match status" value="1"/>
</dbReference>
<dbReference type="RefSeq" id="WP_004678726.1">
    <property type="nucleotide sequence ID" value="NZ_KB849226.1"/>
</dbReference>
<dbReference type="InterPro" id="IPR031982">
    <property type="entry name" value="PilE-like"/>
</dbReference>
<evidence type="ECO:0000313" key="4">
    <source>
        <dbReference type="Proteomes" id="UP000018426"/>
    </source>
</evidence>
<evidence type="ECO:0000256" key="2">
    <source>
        <dbReference type="SAM" id="Phobius"/>
    </source>
</evidence>
<dbReference type="PRINTS" id="PR00813">
    <property type="entry name" value="BCTERIALGSPG"/>
</dbReference>
<reference evidence="3 4" key="1">
    <citation type="submission" date="2013-02" db="EMBL/GenBank/DDBJ databases">
        <title>The Genome Sequence of Acinetobacter parvus NIPH 1103.</title>
        <authorList>
            <consortium name="The Broad Institute Genome Sequencing Platform"/>
            <consortium name="The Broad Institute Genome Sequencing Center for Infectious Disease"/>
            <person name="Cerqueira G."/>
            <person name="Feldgarden M."/>
            <person name="Courvalin P."/>
            <person name="Perichon B."/>
            <person name="Grillot-Courvalin C."/>
            <person name="Clermont D."/>
            <person name="Rocha E."/>
            <person name="Yoon E.-J."/>
            <person name="Nemec A."/>
            <person name="Walker B."/>
            <person name="Young S.K."/>
            <person name="Zeng Q."/>
            <person name="Gargeya S."/>
            <person name="Fitzgerald M."/>
            <person name="Haas B."/>
            <person name="Abouelleil A."/>
            <person name="Alvarado L."/>
            <person name="Arachchi H.M."/>
            <person name="Berlin A.M."/>
            <person name="Chapman S.B."/>
            <person name="Dewar J."/>
            <person name="Goldberg J."/>
            <person name="Griggs A."/>
            <person name="Gujja S."/>
            <person name="Hansen M."/>
            <person name="Howarth C."/>
            <person name="Imamovic A."/>
            <person name="Larimer J."/>
            <person name="McCowan C."/>
            <person name="Murphy C."/>
            <person name="Neiman D."/>
            <person name="Pearson M."/>
            <person name="Priest M."/>
            <person name="Roberts A."/>
            <person name="Saif S."/>
            <person name="Shea T."/>
            <person name="Sisk P."/>
            <person name="Sykes S."/>
            <person name="Wortman J."/>
            <person name="Nusbaum C."/>
            <person name="Birren B."/>
        </authorList>
    </citation>
    <scope>NUCLEOTIDE SEQUENCE [LARGE SCALE GENOMIC DNA]</scope>
    <source>
        <strain evidence="3 4">NIPH 1103</strain>
    </source>
</reference>
<dbReference type="Proteomes" id="UP000018426">
    <property type="component" value="Unassembled WGS sequence"/>
</dbReference>
<keyword evidence="2" id="KW-1133">Transmembrane helix</keyword>